<dbReference type="InterPro" id="IPR029787">
    <property type="entry name" value="Nucleotide_cyclase"/>
</dbReference>
<name>A0ABS3FY60_9CYAN</name>
<dbReference type="Proteomes" id="UP000664844">
    <property type="component" value="Unassembled WGS sequence"/>
</dbReference>
<keyword evidence="3" id="KW-0547">Nucleotide-binding</keyword>
<dbReference type="InterPro" id="IPR050401">
    <property type="entry name" value="Cyclic_nucleotide_synthase"/>
</dbReference>
<accession>A0ABS3FY60</accession>
<evidence type="ECO:0000259" key="7">
    <source>
        <dbReference type="PROSITE" id="PS50125"/>
    </source>
</evidence>
<comment type="caution">
    <text evidence="8">The sequence shown here is derived from an EMBL/GenBank/DDBJ whole genome shotgun (WGS) entry which is preliminary data.</text>
</comment>
<proteinExistence type="predicted"/>
<keyword evidence="5" id="KW-0472">Membrane</keyword>
<comment type="subcellular location">
    <subcellularLocation>
        <location evidence="1">Membrane</location>
    </subcellularLocation>
</comment>
<protein>
    <recommendedName>
        <fullName evidence="7">Guanylate cyclase domain-containing protein</fullName>
    </recommendedName>
</protein>
<dbReference type="PANTHER" id="PTHR11920">
    <property type="entry name" value="GUANYLYL CYCLASE"/>
    <property type="match status" value="1"/>
</dbReference>
<dbReference type="InterPro" id="IPR001054">
    <property type="entry name" value="A/G_cyclase"/>
</dbReference>
<keyword evidence="2" id="KW-0812">Transmembrane</keyword>
<evidence type="ECO:0000256" key="3">
    <source>
        <dbReference type="ARBA" id="ARBA00022741"/>
    </source>
</evidence>
<gene>
    <name evidence="8" type="ORF">J0895_22330</name>
</gene>
<organism evidence="8 9">
    <name type="scientific">Phormidium pseudopriestleyi FRX01</name>
    <dbReference type="NCBI Taxonomy" id="1759528"/>
    <lineage>
        <taxon>Bacteria</taxon>
        <taxon>Bacillati</taxon>
        <taxon>Cyanobacteriota</taxon>
        <taxon>Cyanophyceae</taxon>
        <taxon>Oscillatoriophycideae</taxon>
        <taxon>Oscillatoriales</taxon>
        <taxon>Oscillatoriaceae</taxon>
        <taxon>Phormidium</taxon>
    </lineage>
</organism>
<feature type="domain" description="Guanylate cyclase" evidence="7">
    <location>
        <begin position="9"/>
        <end position="102"/>
    </location>
</feature>
<evidence type="ECO:0000313" key="8">
    <source>
        <dbReference type="EMBL" id="MBO0351767.1"/>
    </source>
</evidence>
<dbReference type="Pfam" id="PF00211">
    <property type="entry name" value="Guanylate_cyc"/>
    <property type="match status" value="1"/>
</dbReference>
<dbReference type="PROSITE" id="PS50125">
    <property type="entry name" value="GUANYLATE_CYCLASE_2"/>
    <property type="match status" value="1"/>
</dbReference>
<keyword evidence="6" id="KW-0456">Lyase</keyword>
<dbReference type="SMART" id="SM00044">
    <property type="entry name" value="CYCc"/>
    <property type="match status" value="1"/>
</dbReference>
<dbReference type="SUPFAM" id="SSF55073">
    <property type="entry name" value="Nucleotide cyclase"/>
    <property type="match status" value="1"/>
</dbReference>
<evidence type="ECO:0000256" key="2">
    <source>
        <dbReference type="ARBA" id="ARBA00022692"/>
    </source>
</evidence>
<evidence type="ECO:0000256" key="6">
    <source>
        <dbReference type="ARBA" id="ARBA00023239"/>
    </source>
</evidence>
<keyword evidence="9" id="KW-1185">Reference proteome</keyword>
<evidence type="ECO:0000256" key="1">
    <source>
        <dbReference type="ARBA" id="ARBA00004370"/>
    </source>
</evidence>
<evidence type="ECO:0000256" key="4">
    <source>
        <dbReference type="ARBA" id="ARBA00022989"/>
    </source>
</evidence>
<sequence>MCKNPRVFRHRECQGLEKIKTIGDAYMVVGCLPVQRRHHASAIAEMALDMQTEILNFNRKCHESFAMRIGIHSGLAIAGVIGTHKFIYDRWGDTVNIASPMESHGVPGRIQVSSTTYSLLQPSYCFECRGPIPIKGKGEMLVYLLNGRKQDGICTPLFDLPFEEEV</sequence>
<dbReference type="CDD" id="cd07302">
    <property type="entry name" value="CHD"/>
    <property type="match status" value="1"/>
</dbReference>
<reference evidence="8 9" key="1">
    <citation type="submission" date="2021-03" db="EMBL/GenBank/DDBJ databases">
        <title>Metabolic Capacity of the Antarctic Cyanobacterium Phormidium pseudopriestleyi that Sustains Oxygenic Photosynthesis in the Presence of Hydrogen Sulfide.</title>
        <authorList>
            <person name="Lumian J.E."/>
            <person name="Jungblut A.D."/>
            <person name="Dillon M.L."/>
            <person name="Hawes I."/>
            <person name="Doran P.T."/>
            <person name="Mackey T.J."/>
            <person name="Dick G.J."/>
            <person name="Grettenberger C.L."/>
            <person name="Sumner D.Y."/>
        </authorList>
    </citation>
    <scope>NUCLEOTIDE SEQUENCE [LARGE SCALE GENOMIC DNA]</scope>
    <source>
        <strain evidence="8 9">FRX01</strain>
    </source>
</reference>
<evidence type="ECO:0000256" key="5">
    <source>
        <dbReference type="ARBA" id="ARBA00023136"/>
    </source>
</evidence>
<dbReference type="EMBL" id="JAFLQW010000583">
    <property type="protein sequence ID" value="MBO0351767.1"/>
    <property type="molecule type" value="Genomic_DNA"/>
</dbReference>
<dbReference type="Gene3D" id="3.30.70.1230">
    <property type="entry name" value="Nucleotide cyclase"/>
    <property type="match status" value="1"/>
</dbReference>
<dbReference type="PANTHER" id="PTHR11920:SF335">
    <property type="entry name" value="GUANYLATE CYCLASE"/>
    <property type="match status" value="1"/>
</dbReference>
<evidence type="ECO:0000313" key="9">
    <source>
        <dbReference type="Proteomes" id="UP000664844"/>
    </source>
</evidence>
<keyword evidence="4" id="KW-1133">Transmembrane helix</keyword>